<evidence type="ECO:0000256" key="2">
    <source>
        <dbReference type="ARBA" id="ARBA00004286"/>
    </source>
</evidence>
<evidence type="ECO:0000256" key="7">
    <source>
        <dbReference type="ARBA" id="ARBA00023242"/>
    </source>
</evidence>
<feature type="non-terminal residue" evidence="11">
    <location>
        <position position="114"/>
    </location>
</feature>
<dbReference type="InterPro" id="IPR007125">
    <property type="entry name" value="H2A/H2B/H3"/>
</dbReference>
<evidence type="ECO:0000256" key="3">
    <source>
        <dbReference type="ARBA" id="ARBA00010691"/>
    </source>
</evidence>
<evidence type="ECO:0000256" key="4">
    <source>
        <dbReference type="ARBA" id="ARBA00022454"/>
    </source>
</evidence>
<comment type="subcellular location">
    <subcellularLocation>
        <location evidence="2">Chromosome</location>
    </subcellularLocation>
    <subcellularLocation>
        <location evidence="1 9">Nucleus</location>
    </subcellularLocation>
</comment>
<dbReference type="InterPro" id="IPR002119">
    <property type="entry name" value="Histone_H2A"/>
</dbReference>
<comment type="subunit">
    <text evidence="9">The nucleosome is a histone octamer containing two molecules each of H2A, H2B, H3 and H4 assembled in one H3-H4 heterotetramer and two H2A-H2B heterodimers. The octamer wraps approximately 147 bp of DNA.</text>
</comment>
<dbReference type="InterPro" id="IPR032458">
    <property type="entry name" value="Histone_H2A_CS"/>
</dbReference>
<evidence type="ECO:0000256" key="8">
    <source>
        <dbReference type="ARBA" id="ARBA00023269"/>
    </source>
</evidence>
<dbReference type="GO" id="GO:0030527">
    <property type="term" value="F:structural constituent of chromatin"/>
    <property type="evidence" value="ECO:0007669"/>
    <property type="project" value="InterPro"/>
</dbReference>
<dbReference type="SMART" id="SM00414">
    <property type="entry name" value="H2A"/>
    <property type="match status" value="1"/>
</dbReference>
<keyword evidence="8 9" id="KW-0544">Nucleosome core</keyword>
<dbReference type="Gene3D" id="1.10.20.10">
    <property type="entry name" value="Histone, subunit A"/>
    <property type="match status" value="1"/>
</dbReference>
<dbReference type="Pfam" id="PF00125">
    <property type="entry name" value="Histone"/>
    <property type="match status" value="1"/>
</dbReference>
<dbReference type="PRINTS" id="PR00620">
    <property type="entry name" value="HISTONEH2A"/>
</dbReference>
<dbReference type="GO" id="GO:0046982">
    <property type="term" value="F:protein heterodimerization activity"/>
    <property type="evidence" value="ECO:0007669"/>
    <property type="project" value="InterPro"/>
</dbReference>
<dbReference type="STRING" id="55661.A0A091GTA7"/>
<gene>
    <name evidence="11" type="ORF">N303_01483</name>
</gene>
<dbReference type="Proteomes" id="UP000053760">
    <property type="component" value="Unassembled WGS sequence"/>
</dbReference>
<feature type="domain" description="Core Histone H2A/H2B/H3" evidence="10">
    <location>
        <begin position="3"/>
        <end position="73"/>
    </location>
</feature>
<evidence type="ECO:0000259" key="10">
    <source>
        <dbReference type="Pfam" id="PF00125"/>
    </source>
</evidence>
<dbReference type="GO" id="GO:0003677">
    <property type="term" value="F:DNA binding"/>
    <property type="evidence" value="ECO:0007669"/>
    <property type="project" value="UniProtKB-KW"/>
</dbReference>
<dbReference type="AlphaFoldDB" id="A0A091GTA7"/>
<evidence type="ECO:0000256" key="5">
    <source>
        <dbReference type="ARBA" id="ARBA00022990"/>
    </source>
</evidence>
<dbReference type="GO" id="GO:0000786">
    <property type="term" value="C:nucleosome"/>
    <property type="evidence" value="ECO:0007669"/>
    <property type="project" value="UniProtKB-KW"/>
</dbReference>
<proteinExistence type="inferred from homology"/>
<feature type="non-terminal residue" evidence="11">
    <location>
        <position position="1"/>
    </location>
</feature>
<organism evidence="11 12">
    <name type="scientific">Cuculus canorus</name>
    <name type="common">Common cuckoo</name>
    <dbReference type="NCBI Taxonomy" id="55661"/>
    <lineage>
        <taxon>Eukaryota</taxon>
        <taxon>Metazoa</taxon>
        <taxon>Chordata</taxon>
        <taxon>Craniata</taxon>
        <taxon>Vertebrata</taxon>
        <taxon>Euteleostomi</taxon>
        <taxon>Archelosauria</taxon>
        <taxon>Archosauria</taxon>
        <taxon>Dinosauria</taxon>
        <taxon>Saurischia</taxon>
        <taxon>Theropoda</taxon>
        <taxon>Coelurosauria</taxon>
        <taxon>Aves</taxon>
        <taxon>Neognathae</taxon>
        <taxon>Neoaves</taxon>
        <taxon>Otidimorphae</taxon>
        <taxon>Cuculiformes</taxon>
        <taxon>Cuculidae</taxon>
        <taxon>Cuculus</taxon>
    </lineage>
</organism>
<dbReference type="InterPro" id="IPR009072">
    <property type="entry name" value="Histone-fold"/>
</dbReference>
<dbReference type="PROSITE" id="PS00046">
    <property type="entry name" value="HISTONE_H2A"/>
    <property type="match status" value="1"/>
</dbReference>
<comment type="similarity">
    <text evidence="3 9">Belongs to the histone H2A family.</text>
</comment>
<dbReference type="PANTHER" id="PTHR23430">
    <property type="entry name" value="HISTONE H2A"/>
    <property type="match status" value="1"/>
</dbReference>
<evidence type="ECO:0000313" key="12">
    <source>
        <dbReference type="Proteomes" id="UP000053760"/>
    </source>
</evidence>
<dbReference type="CDD" id="cd00074">
    <property type="entry name" value="HFD_H2A"/>
    <property type="match status" value="1"/>
</dbReference>
<accession>A0A091GTA7</accession>
<keyword evidence="12" id="KW-1185">Reference proteome</keyword>
<keyword evidence="5" id="KW-0007">Acetylation</keyword>
<evidence type="ECO:0000256" key="1">
    <source>
        <dbReference type="ARBA" id="ARBA00004123"/>
    </source>
</evidence>
<keyword evidence="7 9" id="KW-0539">Nucleus</keyword>
<evidence type="ECO:0000313" key="11">
    <source>
        <dbReference type="EMBL" id="KFO77322.1"/>
    </source>
</evidence>
<evidence type="ECO:0000256" key="6">
    <source>
        <dbReference type="ARBA" id="ARBA00023125"/>
    </source>
</evidence>
<keyword evidence="6 9" id="KW-0238">DNA-binding</keyword>
<dbReference type="EMBL" id="KL447816">
    <property type="protein sequence ID" value="KFO77322.1"/>
    <property type="molecule type" value="Genomic_DNA"/>
</dbReference>
<name>A0A091GTA7_CUCCA</name>
<evidence type="ECO:0000256" key="9">
    <source>
        <dbReference type="RuleBase" id="RU003767"/>
    </source>
</evidence>
<sequence length="114" mass="12717">SRSSRAGLLFPVSRVERHLRRGHFAKRFAANAPVYLAAVMQCVTHELLDVAGEVAKKSNQRRISPSHLKMAVQKSSALKKLLQDSMLRHCGRAVLQSERVAPLSRKKMSKKGKS</sequence>
<dbReference type="GO" id="GO:0005634">
    <property type="term" value="C:nucleus"/>
    <property type="evidence" value="ECO:0007669"/>
    <property type="project" value="UniProtKB-SubCell"/>
</dbReference>
<dbReference type="SUPFAM" id="SSF47113">
    <property type="entry name" value="Histone-fold"/>
    <property type="match status" value="1"/>
</dbReference>
<reference evidence="11 12" key="1">
    <citation type="submission" date="2014-04" db="EMBL/GenBank/DDBJ databases">
        <title>Genome evolution of avian class.</title>
        <authorList>
            <person name="Zhang G."/>
            <person name="Li C."/>
        </authorList>
    </citation>
    <scope>NUCLEOTIDE SEQUENCE [LARGE SCALE GENOMIC DNA]</scope>
    <source>
        <strain evidence="11">BGI_N303</strain>
    </source>
</reference>
<keyword evidence="4 9" id="KW-0158">Chromosome</keyword>
<protein>
    <recommendedName>
        <fullName evidence="9">Histone H2A</fullName>
    </recommendedName>
</protein>